<gene>
    <name evidence="3" type="ORF">PGLA2088_LOCUS32462</name>
</gene>
<dbReference type="AlphaFoldDB" id="A0A813KBE1"/>
<keyword evidence="2" id="KW-1133">Transmembrane helix</keyword>
<feature type="transmembrane region" description="Helical" evidence="2">
    <location>
        <begin position="51"/>
        <end position="70"/>
    </location>
</feature>
<dbReference type="Proteomes" id="UP000626109">
    <property type="component" value="Unassembled WGS sequence"/>
</dbReference>
<accession>A0A813KBE1</accession>
<keyword evidence="2" id="KW-0812">Transmembrane</keyword>
<feature type="non-terminal residue" evidence="3">
    <location>
        <position position="113"/>
    </location>
</feature>
<sequence>SREVSSRDDDASSLASTSEVGYCGMGIDGGPKRPRDLLAAHGHSTWDWRHIASVVVLGCMAGCTVAAIGFRERMLSETKGGNAQSLFGASADQELTTPFPTTLDSQGDNLLPL</sequence>
<feature type="non-terminal residue" evidence="3">
    <location>
        <position position="1"/>
    </location>
</feature>
<proteinExistence type="predicted"/>
<evidence type="ECO:0000313" key="3">
    <source>
        <dbReference type="EMBL" id="CAE8702543.1"/>
    </source>
</evidence>
<feature type="region of interest" description="Disordered" evidence="1">
    <location>
        <begin position="89"/>
        <end position="113"/>
    </location>
</feature>
<reference evidence="3" key="1">
    <citation type="submission" date="2021-02" db="EMBL/GenBank/DDBJ databases">
        <authorList>
            <person name="Dougan E. K."/>
            <person name="Rhodes N."/>
            <person name="Thang M."/>
            <person name="Chan C."/>
        </authorList>
    </citation>
    <scope>NUCLEOTIDE SEQUENCE</scope>
</reference>
<name>A0A813KBE1_POLGL</name>
<evidence type="ECO:0000256" key="2">
    <source>
        <dbReference type="SAM" id="Phobius"/>
    </source>
</evidence>
<protein>
    <submittedName>
        <fullName evidence="3">Uncharacterized protein</fullName>
    </submittedName>
</protein>
<organism evidence="3 4">
    <name type="scientific">Polarella glacialis</name>
    <name type="common">Dinoflagellate</name>
    <dbReference type="NCBI Taxonomy" id="89957"/>
    <lineage>
        <taxon>Eukaryota</taxon>
        <taxon>Sar</taxon>
        <taxon>Alveolata</taxon>
        <taxon>Dinophyceae</taxon>
        <taxon>Suessiales</taxon>
        <taxon>Suessiaceae</taxon>
        <taxon>Polarella</taxon>
    </lineage>
</organism>
<dbReference type="EMBL" id="CAJNNW010030124">
    <property type="protein sequence ID" value="CAE8702543.1"/>
    <property type="molecule type" value="Genomic_DNA"/>
</dbReference>
<keyword evidence="2" id="KW-0472">Membrane</keyword>
<evidence type="ECO:0000313" key="4">
    <source>
        <dbReference type="Proteomes" id="UP000626109"/>
    </source>
</evidence>
<comment type="caution">
    <text evidence="3">The sequence shown here is derived from an EMBL/GenBank/DDBJ whole genome shotgun (WGS) entry which is preliminary data.</text>
</comment>
<evidence type="ECO:0000256" key="1">
    <source>
        <dbReference type="SAM" id="MobiDB-lite"/>
    </source>
</evidence>